<reference evidence="2" key="1">
    <citation type="journal article" date="2019" name="Int. J. Syst. Evol. Microbiol.">
        <title>The Global Catalogue of Microorganisms (GCM) 10K type strain sequencing project: providing services to taxonomists for standard genome sequencing and annotation.</title>
        <authorList>
            <consortium name="The Broad Institute Genomics Platform"/>
            <consortium name="The Broad Institute Genome Sequencing Center for Infectious Disease"/>
            <person name="Wu L."/>
            <person name="Ma J."/>
        </authorList>
    </citation>
    <scope>NUCLEOTIDE SEQUENCE [LARGE SCALE GENOMIC DNA]</scope>
    <source>
        <strain evidence="2">JCM 18204</strain>
    </source>
</reference>
<dbReference type="Proteomes" id="UP001499959">
    <property type="component" value="Unassembled WGS sequence"/>
</dbReference>
<protein>
    <submittedName>
        <fullName evidence="1">Uncharacterized protein</fullName>
    </submittedName>
</protein>
<evidence type="ECO:0000313" key="1">
    <source>
        <dbReference type="EMBL" id="GAA4802368.1"/>
    </source>
</evidence>
<sequence length="220" mass="24193">MRLAGLIGLTVVCGLAQAGEPYLRVGVDYGTVFSSEKPKKNEPKGCLAGSVGRMTASKGGPSSVRIGIHFQGADAPRGTRKRMIELGWWQPMSGQPPEIREGDSVRDVFLICLRPGEYRLATFTFGYNTVTKYMGEHMVLPLRVEAGKTHYLGSFMLSDQGEIHPCSGEDRGLRMILQDRAEVDIPLINRFVEGEPAFADIPDVRGHEPLFYGCLPVPVR</sequence>
<name>A0ABP9C1C7_9GAMM</name>
<keyword evidence="2" id="KW-1185">Reference proteome</keyword>
<gene>
    <name evidence="1" type="ORF">GCM10023307_31320</name>
</gene>
<dbReference type="EMBL" id="BAABJE010000017">
    <property type="protein sequence ID" value="GAA4802368.1"/>
    <property type="molecule type" value="Genomic_DNA"/>
</dbReference>
<organism evidence="1 2">
    <name type="scientific">Lysobacter hankyongensis</name>
    <dbReference type="NCBI Taxonomy" id="1176535"/>
    <lineage>
        <taxon>Bacteria</taxon>
        <taxon>Pseudomonadati</taxon>
        <taxon>Pseudomonadota</taxon>
        <taxon>Gammaproteobacteria</taxon>
        <taxon>Lysobacterales</taxon>
        <taxon>Lysobacteraceae</taxon>
        <taxon>Lysobacter</taxon>
    </lineage>
</organism>
<proteinExistence type="predicted"/>
<accession>A0ABP9C1C7</accession>
<evidence type="ECO:0000313" key="2">
    <source>
        <dbReference type="Proteomes" id="UP001499959"/>
    </source>
</evidence>
<comment type="caution">
    <text evidence="1">The sequence shown here is derived from an EMBL/GenBank/DDBJ whole genome shotgun (WGS) entry which is preliminary data.</text>
</comment>